<protein>
    <submittedName>
        <fullName evidence="1">Uncharacterized protein</fullName>
    </submittedName>
</protein>
<dbReference type="Proteomes" id="UP000190888">
    <property type="component" value="Unassembled WGS sequence"/>
</dbReference>
<evidence type="ECO:0000313" key="1">
    <source>
        <dbReference type="EMBL" id="SJZ35929.1"/>
    </source>
</evidence>
<keyword evidence="2" id="KW-1185">Reference proteome</keyword>
<accession>A0A1T4K0N1</accession>
<dbReference type="EMBL" id="FUWH01000001">
    <property type="protein sequence ID" value="SJZ35929.1"/>
    <property type="molecule type" value="Genomic_DNA"/>
</dbReference>
<sequence length="100" mass="11545">MAVQSFRINHFYRSTEKAADGQSLIFCGVESSVEKKIVQDEHRKDHSPQIQSNDYLVFFQEIPVFDFSMQALNIENFSNHLPGILLQRSKGIFQPPRFIG</sequence>
<organism evidence="1 2">
    <name type="scientific">Sediminibacterium ginsengisoli</name>
    <dbReference type="NCBI Taxonomy" id="413434"/>
    <lineage>
        <taxon>Bacteria</taxon>
        <taxon>Pseudomonadati</taxon>
        <taxon>Bacteroidota</taxon>
        <taxon>Chitinophagia</taxon>
        <taxon>Chitinophagales</taxon>
        <taxon>Chitinophagaceae</taxon>
        <taxon>Sediminibacterium</taxon>
    </lineage>
</organism>
<name>A0A1T4K0N1_9BACT</name>
<gene>
    <name evidence="1" type="ORF">SAMN04488132_101361</name>
</gene>
<proteinExistence type="predicted"/>
<dbReference type="AlphaFoldDB" id="A0A1T4K0N1"/>
<evidence type="ECO:0000313" key="2">
    <source>
        <dbReference type="Proteomes" id="UP000190888"/>
    </source>
</evidence>
<dbReference type="STRING" id="413434.SAMN04488132_101361"/>
<reference evidence="1 2" key="1">
    <citation type="submission" date="2017-02" db="EMBL/GenBank/DDBJ databases">
        <authorList>
            <person name="Peterson S.W."/>
        </authorList>
    </citation>
    <scope>NUCLEOTIDE SEQUENCE [LARGE SCALE GENOMIC DNA]</scope>
    <source>
        <strain evidence="1 2">DSM 22335</strain>
    </source>
</reference>